<dbReference type="EMBL" id="NFLB01000018">
    <property type="protein sequence ID" value="OUQ03605.1"/>
    <property type="molecule type" value="Genomic_DNA"/>
</dbReference>
<proteinExistence type="predicted"/>
<protein>
    <recommendedName>
        <fullName evidence="1">YgjP-like metallopeptidase domain-containing protein</fullName>
    </recommendedName>
</protein>
<dbReference type="InterPro" id="IPR053136">
    <property type="entry name" value="UTP_pyrophosphatase-like"/>
</dbReference>
<evidence type="ECO:0000313" key="2">
    <source>
        <dbReference type="EMBL" id="OUQ03605.1"/>
    </source>
</evidence>
<dbReference type="CDD" id="cd07344">
    <property type="entry name" value="M48_yhfN_like"/>
    <property type="match status" value="1"/>
</dbReference>
<dbReference type="RefSeq" id="WP_087258222.1">
    <property type="nucleotide sequence ID" value="NZ_CALURN010000026.1"/>
</dbReference>
<feature type="domain" description="YgjP-like metallopeptidase" evidence="1">
    <location>
        <begin position="23"/>
        <end position="218"/>
    </location>
</feature>
<dbReference type="Proteomes" id="UP000196258">
    <property type="component" value="Unassembled WGS sequence"/>
</dbReference>
<evidence type="ECO:0000259" key="1">
    <source>
        <dbReference type="Pfam" id="PF01863"/>
    </source>
</evidence>
<dbReference type="Gene3D" id="3.30.2010.10">
    <property type="entry name" value="Metalloproteases ('zincins'), catalytic domain"/>
    <property type="match status" value="1"/>
</dbReference>
<dbReference type="PANTHER" id="PTHR30399">
    <property type="entry name" value="UNCHARACTERIZED PROTEIN YGJP"/>
    <property type="match status" value="1"/>
</dbReference>
<organism evidence="2 3">
    <name type="scientific">Thomasclavelia spiroformis</name>
    <dbReference type="NCBI Taxonomy" id="29348"/>
    <lineage>
        <taxon>Bacteria</taxon>
        <taxon>Bacillati</taxon>
        <taxon>Bacillota</taxon>
        <taxon>Erysipelotrichia</taxon>
        <taxon>Erysipelotrichales</taxon>
        <taxon>Coprobacillaceae</taxon>
        <taxon>Thomasclavelia</taxon>
    </lineage>
</organism>
<dbReference type="InterPro" id="IPR002725">
    <property type="entry name" value="YgjP-like_metallopeptidase"/>
</dbReference>
<dbReference type="AlphaFoldDB" id="A0A1Y4QEA4"/>
<gene>
    <name evidence="2" type="ORF">B5E91_12375</name>
</gene>
<evidence type="ECO:0000313" key="3">
    <source>
        <dbReference type="Proteomes" id="UP000196258"/>
    </source>
</evidence>
<name>A0A1Y4QEA4_9FIRM</name>
<comment type="caution">
    <text evidence="2">The sequence shown here is derived from an EMBL/GenBank/DDBJ whole genome shotgun (WGS) entry which is preliminary data.</text>
</comment>
<sequence length="221" mass="26541">MGIRKIEIDNQIIEYQLNMKNIKKCYLKIKSGKVIVNAGFGFTIEMIENLILNHKNEILKKVNDYIPKVNYQNGGYVYIFNHRYEIIEKKIKDNKVIISDDKIYVCSKNIKKVIEIKLQEILYDYLLKRINFYIKEMFDLTLPQIEIRKLKSRWGACFPQNNKLSFNLHLVHLDKSLIDYVIIHELCHFIQPNHSNEFYSEIEKRLPNYRIKIKELKEIDI</sequence>
<dbReference type="PANTHER" id="PTHR30399:SF1">
    <property type="entry name" value="UTP PYROPHOSPHATASE"/>
    <property type="match status" value="1"/>
</dbReference>
<accession>A0A1Y4QEA4</accession>
<reference evidence="3" key="1">
    <citation type="submission" date="2017-04" db="EMBL/GenBank/DDBJ databases">
        <title>Function of individual gut microbiota members based on whole genome sequencing of pure cultures obtained from chicken caecum.</title>
        <authorList>
            <person name="Medvecky M."/>
            <person name="Cejkova D."/>
            <person name="Polansky O."/>
            <person name="Karasova D."/>
            <person name="Kubasova T."/>
            <person name="Cizek A."/>
            <person name="Rychlik I."/>
        </authorList>
    </citation>
    <scope>NUCLEOTIDE SEQUENCE [LARGE SCALE GENOMIC DNA]</scope>
    <source>
        <strain evidence="3">An149</strain>
    </source>
</reference>
<dbReference type="Pfam" id="PF01863">
    <property type="entry name" value="YgjP-like"/>
    <property type="match status" value="1"/>
</dbReference>